<evidence type="ECO:0000256" key="1">
    <source>
        <dbReference type="SAM" id="MobiDB-lite"/>
    </source>
</evidence>
<keyword evidence="3" id="KW-1185">Reference proteome</keyword>
<name>A0ABD0RYT8_CIRMR</name>
<organism evidence="2 3">
    <name type="scientific">Cirrhinus mrigala</name>
    <name type="common">Mrigala</name>
    <dbReference type="NCBI Taxonomy" id="683832"/>
    <lineage>
        <taxon>Eukaryota</taxon>
        <taxon>Metazoa</taxon>
        <taxon>Chordata</taxon>
        <taxon>Craniata</taxon>
        <taxon>Vertebrata</taxon>
        <taxon>Euteleostomi</taxon>
        <taxon>Actinopterygii</taxon>
        <taxon>Neopterygii</taxon>
        <taxon>Teleostei</taxon>
        <taxon>Ostariophysi</taxon>
        <taxon>Cypriniformes</taxon>
        <taxon>Cyprinidae</taxon>
        <taxon>Labeoninae</taxon>
        <taxon>Labeonini</taxon>
        <taxon>Cirrhinus</taxon>
    </lineage>
</organism>
<accession>A0ABD0RYT8</accession>
<dbReference type="EMBL" id="JAMKFB020000001">
    <property type="protein sequence ID" value="KAL0203563.1"/>
    <property type="molecule type" value="Genomic_DNA"/>
</dbReference>
<dbReference type="Proteomes" id="UP001529510">
    <property type="component" value="Unassembled WGS sequence"/>
</dbReference>
<comment type="caution">
    <text evidence="2">The sequence shown here is derived from an EMBL/GenBank/DDBJ whole genome shotgun (WGS) entry which is preliminary data.</text>
</comment>
<gene>
    <name evidence="2" type="ORF">M9458_001581</name>
</gene>
<sequence>MGDITLEPIPQESDNYSDFDPLGSVGEVTLEPSAIRRVQQEQLQSIRDRIKESEAKWHE</sequence>
<proteinExistence type="predicted"/>
<feature type="non-terminal residue" evidence="2">
    <location>
        <position position="59"/>
    </location>
</feature>
<feature type="region of interest" description="Disordered" evidence="1">
    <location>
        <begin position="1"/>
        <end position="23"/>
    </location>
</feature>
<reference evidence="2 3" key="1">
    <citation type="submission" date="2024-05" db="EMBL/GenBank/DDBJ databases">
        <title>Genome sequencing and assembly of Indian major carp, Cirrhinus mrigala (Hamilton, 1822).</title>
        <authorList>
            <person name="Mohindra V."/>
            <person name="Chowdhury L.M."/>
            <person name="Lal K."/>
            <person name="Jena J.K."/>
        </authorList>
    </citation>
    <scope>NUCLEOTIDE SEQUENCE [LARGE SCALE GENOMIC DNA]</scope>
    <source>
        <strain evidence="2">CM1030</strain>
        <tissue evidence="2">Blood</tissue>
    </source>
</reference>
<protein>
    <submittedName>
        <fullName evidence="2">Uncharacterized protein</fullName>
    </submittedName>
</protein>
<evidence type="ECO:0000313" key="3">
    <source>
        <dbReference type="Proteomes" id="UP001529510"/>
    </source>
</evidence>
<evidence type="ECO:0000313" key="2">
    <source>
        <dbReference type="EMBL" id="KAL0203563.1"/>
    </source>
</evidence>
<dbReference type="AlphaFoldDB" id="A0ABD0RYT8"/>